<name>A0AAP0X331_LIQFO</name>
<dbReference type="PANTHER" id="PTHR33144:SF45">
    <property type="entry name" value="TRANSPOSASE TNP1_EN_SPM-LIKE DOMAIN-CONTAINING PROTEIN"/>
    <property type="match status" value="1"/>
</dbReference>
<dbReference type="Proteomes" id="UP001415857">
    <property type="component" value="Unassembled WGS sequence"/>
</dbReference>
<dbReference type="EMBL" id="JBBPBK010000006">
    <property type="protein sequence ID" value="KAK9283360.1"/>
    <property type="molecule type" value="Genomic_DNA"/>
</dbReference>
<evidence type="ECO:0000313" key="2">
    <source>
        <dbReference type="EMBL" id="KAK9283360.1"/>
    </source>
</evidence>
<dbReference type="InterPro" id="IPR041973">
    <property type="entry name" value="KOW_Spt5_1"/>
</dbReference>
<protein>
    <recommendedName>
        <fullName evidence="1">Spt5 KOW domain-containing protein</fullName>
    </recommendedName>
</protein>
<evidence type="ECO:0000259" key="1">
    <source>
        <dbReference type="Pfam" id="PF23042"/>
    </source>
</evidence>
<dbReference type="Pfam" id="PF23042">
    <property type="entry name" value="KOW1_SPT5"/>
    <property type="match status" value="1"/>
</dbReference>
<gene>
    <name evidence="2" type="ORF">L1049_011602</name>
</gene>
<accession>A0AAP0X331</accession>
<dbReference type="InterPro" id="IPR004252">
    <property type="entry name" value="Probable_transposase_24"/>
</dbReference>
<proteinExistence type="predicted"/>
<comment type="caution">
    <text evidence="2">The sequence shown here is derived from an EMBL/GenBank/DDBJ whole genome shotgun (WGS) entry which is preliminary data.</text>
</comment>
<reference evidence="2 3" key="1">
    <citation type="journal article" date="2024" name="Plant J.">
        <title>Genome sequences and population genomics reveal climatic adaptation and genomic divergence between two closely related sweetgum species.</title>
        <authorList>
            <person name="Xu W.Q."/>
            <person name="Ren C.Q."/>
            <person name="Zhang X.Y."/>
            <person name="Comes H.P."/>
            <person name="Liu X.H."/>
            <person name="Li Y.G."/>
            <person name="Kettle C.J."/>
            <person name="Jalonen R."/>
            <person name="Gaisberger H."/>
            <person name="Ma Y.Z."/>
            <person name="Qiu Y.X."/>
        </authorList>
    </citation>
    <scope>NUCLEOTIDE SEQUENCE [LARGE SCALE GENOMIC DNA]</scope>
    <source>
        <strain evidence="2">Hangzhou</strain>
    </source>
</reference>
<dbReference type="AlphaFoldDB" id="A0AAP0X331"/>
<feature type="domain" description="Spt5 KOW" evidence="1">
    <location>
        <begin position="382"/>
        <end position="409"/>
    </location>
</feature>
<evidence type="ECO:0000313" key="3">
    <source>
        <dbReference type="Proteomes" id="UP001415857"/>
    </source>
</evidence>
<dbReference type="Pfam" id="PF03004">
    <property type="entry name" value="Transposase_24"/>
    <property type="match status" value="1"/>
</dbReference>
<organism evidence="2 3">
    <name type="scientific">Liquidambar formosana</name>
    <name type="common">Formosan gum</name>
    <dbReference type="NCBI Taxonomy" id="63359"/>
    <lineage>
        <taxon>Eukaryota</taxon>
        <taxon>Viridiplantae</taxon>
        <taxon>Streptophyta</taxon>
        <taxon>Embryophyta</taxon>
        <taxon>Tracheophyta</taxon>
        <taxon>Spermatophyta</taxon>
        <taxon>Magnoliopsida</taxon>
        <taxon>eudicotyledons</taxon>
        <taxon>Gunneridae</taxon>
        <taxon>Pentapetalae</taxon>
        <taxon>Saxifragales</taxon>
        <taxon>Altingiaceae</taxon>
        <taxon>Liquidambar</taxon>
    </lineage>
</organism>
<keyword evidence="3" id="KW-1185">Reference proteome</keyword>
<dbReference type="PANTHER" id="PTHR33144">
    <property type="entry name" value="OS10G0409366 PROTEIN-RELATED"/>
    <property type="match status" value="1"/>
</dbReference>
<sequence length="417" mass="46839">MAPRTKRSEQSHVDGEGTSITGIRKIRGINRSRRLRMRKTKVFIDVNELSQPIGDDSSLLGRHIGILARTGSIAPISYTDWRHVPVGMKDKMFQLVLERFDIPHDGAREWVLDKYNECWRGWKHMLKQTCYDPEDPLEENLKVPSDEGLIAEQWVKLVTHWENPKTVKDETGEYPDSIRMFKITHTHKDNTIDLLADEAVNTMESIALNQPEGTQPAEARKLAFTQVVGEDGHGRRKGVGCGAKPIGKRVANATAAAMQEVEKYKKLHEEEVARREASDLELAAMKARVDDIYKCLNSYNRHVDSINNGIAGILDADTSSQWRFPVQALDSDETQPPIGGVVTSVLVMLCLACKGLRNIYAMKVMLVPSREMTDVLSVESKAIDLATDTWVRMKIGTYKGDLAKVMYMESLAVAFGM</sequence>